<protein>
    <submittedName>
        <fullName evidence="2">Uncharacterized protein</fullName>
    </submittedName>
</protein>
<reference evidence="2 3" key="1">
    <citation type="submission" date="2024-02" db="EMBL/GenBank/DDBJ databases">
        <title>FIRST GENOME SEQUENCES OF Leishmania (Viannia) shawi, Leishmania (Viannia) lindenbergi AND Leishmania (Viannia) utingensis.</title>
        <authorList>
            <person name="Resadore F."/>
            <person name="Custodio M.G.F."/>
            <person name="Boite M.C."/>
            <person name="Cupolillo E."/>
            <person name="Ferreira G.E.M."/>
        </authorList>
    </citation>
    <scope>NUCLEOTIDE SEQUENCE [LARGE SCALE GENOMIC DNA]</scope>
    <source>
        <strain evidence="2 3">MDAS/BR/1979/M5533</strain>
    </source>
</reference>
<keyword evidence="3" id="KW-1185">Reference proteome</keyword>
<feature type="region of interest" description="Disordered" evidence="1">
    <location>
        <begin position="118"/>
        <end position="173"/>
    </location>
</feature>
<proteinExistence type="predicted"/>
<comment type="caution">
    <text evidence="2">The sequence shown here is derived from an EMBL/GenBank/DDBJ whole genome shotgun (WGS) entry which is preliminary data.</text>
</comment>
<feature type="compositionally biased region" description="Low complexity" evidence="1">
    <location>
        <begin position="144"/>
        <end position="160"/>
    </location>
</feature>
<name>A0AAW3BB48_9TRYP</name>
<sequence>MALITAPTAMEGRILRCIGAPILALLGPPRAPLMSVCLFGRRALEHEGRVDKPAKAAVSDAGPASPAAALRVATRHDSSYAGRPHPHTGGTGTPRLRGNRQPAPRHHLPALWVPAAAGDGQRQHGAQMVRCAPPNHPPRRRRGPNAAPPGGRARGPLRAGMRCQSAAGTACHT</sequence>
<evidence type="ECO:0000313" key="2">
    <source>
        <dbReference type="EMBL" id="KAL0518746.1"/>
    </source>
</evidence>
<dbReference type="AlphaFoldDB" id="A0AAW3BB48"/>
<evidence type="ECO:0000256" key="1">
    <source>
        <dbReference type="SAM" id="MobiDB-lite"/>
    </source>
</evidence>
<feature type="region of interest" description="Disordered" evidence="1">
    <location>
        <begin position="73"/>
        <end position="105"/>
    </location>
</feature>
<organism evidence="2 3">
    <name type="scientific">Leishmania naiffi</name>
    <dbReference type="NCBI Taxonomy" id="5678"/>
    <lineage>
        <taxon>Eukaryota</taxon>
        <taxon>Discoba</taxon>
        <taxon>Euglenozoa</taxon>
        <taxon>Kinetoplastea</taxon>
        <taxon>Metakinetoplastina</taxon>
        <taxon>Trypanosomatida</taxon>
        <taxon>Trypanosomatidae</taxon>
        <taxon>Leishmaniinae</taxon>
        <taxon>Leishmania</taxon>
        <taxon>Leishmania naiffi species complex</taxon>
    </lineage>
</organism>
<evidence type="ECO:0000313" key="3">
    <source>
        <dbReference type="Proteomes" id="UP001501274"/>
    </source>
</evidence>
<feature type="non-terminal residue" evidence="2">
    <location>
        <position position="173"/>
    </location>
</feature>
<gene>
    <name evidence="2" type="ORF">Q4I28_007017</name>
</gene>
<accession>A0AAW3BB48</accession>
<dbReference type="Proteomes" id="UP001501274">
    <property type="component" value="Unassembled WGS sequence"/>
</dbReference>
<dbReference type="EMBL" id="JBAMZN010000035">
    <property type="protein sequence ID" value="KAL0518746.1"/>
    <property type="molecule type" value="Genomic_DNA"/>
</dbReference>